<keyword evidence="2" id="KW-1185">Reference proteome</keyword>
<evidence type="ECO:0000313" key="1">
    <source>
        <dbReference type="EMBL" id="KXN68871.1"/>
    </source>
</evidence>
<organism evidence="1 2">
    <name type="scientific">Conidiobolus coronatus (strain ATCC 28846 / CBS 209.66 / NRRL 28638)</name>
    <name type="common">Delacroixia coronata</name>
    <dbReference type="NCBI Taxonomy" id="796925"/>
    <lineage>
        <taxon>Eukaryota</taxon>
        <taxon>Fungi</taxon>
        <taxon>Fungi incertae sedis</taxon>
        <taxon>Zoopagomycota</taxon>
        <taxon>Entomophthoromycotina</taxon>
        <taxon>Entomophthoromycetes</taxon>
        <taxon>Entomophthorales</taxon>
        <taxon>Ancylistaceae</taxon>
        <taxon>Conidiobolus</taxon>
    </lineage>
</organism>
<dbReference type="Proteomes" id="UP000070444">
    <property type="component" value="Unassembled WGS sequence"/>
</dbReference>
<accession>A0A137P1W6</accession>
<reference evidence="1 2" key="1">
    <citation type="journal article" date="2015" name="Genome Biol. Evol.">
        <title>Phylogenomic analyses indicate that early fungi evolved digesting cell walls of algal ancestors of land plants.</title>
        <authorList>
            <person name="Chang Y."/>
            <person name="Wang S."/>
            <person name="Sekimoto S."/>
            <person name="Aerts A.L."/>
            <person name="Choi C."/>
            <person name="Clum A."/>
            <person name="LaButti K.M."/>
            <person name="Lindquist E.A."/>
            <person name="Yee Ngan C."/>
            <person name="Ohm R.A."/>
            <person name="Salamov A.A."/>
            <person name="Grigoriev I.V."/>
            <person name="Spatafora J.W."/>
            <person name="Berbee M.L."/>
        </authorList>
    </citation>
    <scope>NUCLEOTIDE SEQUENCE [LARGE SCALE GENOMIC DNA]</scope>
    <source>
        <strain evidence="1 2">NRRL 28638</strain>
    </source>
</reference>
<dbReference type="AlphaFoldDB" id="A0A137P1W6"/>
<dbReference type="EMBL" id="KQ964557">
    <property type="protein sequence ID" value="KXN68871.1"/>
    <property type="molecule type" value="Genomic_DNA"/>
</dbReference>
<feature type="non-terminal residue" evidence="1">
    <location>
        <position position="228"/>
    </location>
</feature>
<evidence type="ECO:0008006" key="3">
    <source>
        <dbReference type="Google" id="ProtNLM"/>
    </source>
</evidence>
<protein>
    <recommendedName>
        <fullName evidence="3">RNI-like protein</fullName>
    </recommendedName>
</protein>
<name>A0A137P1W6_CONC2</name>
<gene>
    <name evidence="1" type="ORF">CONCODRAFT_8779</name>
</gene>
<evidence type="ECO:0000313" key="2">
    <source>
        <dbReference type="Proteomes" id="UP000070444"/>
    </source>
</evidence>
<sequence>MRDMCLLNLSLKSLSSELYNTWALYNNSPNLTSFTLDLNRIDGDFEEPARDTILSPNSFEFHNSLEHVSLNAYGIMYRKQLYDYYGKEMLVAFENQKFKNLKSFTWTLDAVIFNDDVITLYNDLINFVPSKFPKLTLLSLELCDSRLLNLISEQFPNLTELKLNCPLPLPHSQSNQSSFNHLKKLTTCGYRRIAIQSPAVIRAIFPVLSTLQFKNTFESNDFTSDLSK</sequence>
<proteinExistence type="predicted"/>